<organism evidence="3 4">
    <name type="scientific">Vallitalea guaymasensis</name>
    <dbReference type="NCBI Taxonomy" id="1185412"/>
    <lineage>
        <taxon>Bacteria</taxon>
        <taxon>Bacillati</taxon>
        <taxon>Bacillota</taxon>
        <taxon>Clostridia</taxon>
        <taxon>Lachnospirales</taxon>
        <taxon>Vallitaleaceae</taxon>
        <taxon>Vallitalea</taxon>
    </lineage>
</organism>
<dbReference type="PANTHER" id="PTHR12526:SF608">
    <property type="entry name" value="PELF"/>
    <property type="match status" value="1"/>
</dbReference>
<dbReference type="Gene3D" id="3.40.50.2000">
    <property type="entry name" value="Glycogen Phosphorylase B"/>
    <property type="match status" value="2"/>
</dbReference>
<dbReference type="AlphaFoldDB" id="A0A8J8MF63"/>
<dbReference type="InterPro" id="IPR022622">
    <property type="entry name" value="DUF3492"/>
</dbReference>
<gene>
    <name evidence="3" type="primary">pelF</name>
    <name evidence="3" type="ORF">HYG85_23400</name>
</gene>
<accession>A0A8J8MF63</accession>
<dbReference type="SUPFAM" id="SSF53756">
    <property type="entry name" value="UDP-Glycosyltransferase/glycogen phosphorylase"/>
    <property type="match status" value="1"/>
</dbReference>
<evidence type="ECO:0000313" key="3">
    <source>
        <dbReference type="EMBL" id="QUH31714.1"/>
    </source>
</evidence>
<keyword evidence="4" id="KW-1185">Reference proteome</keyword>
<dbReference type="RefSeq" id="WP_212691666.1">
    <property type="nucleotide sequence ID" value="NZ_CP058561.1"/>
</dbReference>
<sequence length="474" mass="54966">MRICLITEGSYPYVIGGVSSWVNALIGNFPQHEFILYCIGAKEADRGKYLYDIHDNTTEIREIFLDEFLKEKGKYGKRYKINAMHTKIISDMLCGENIDWHEFFICIRNIGFKNVSEFFMSKSFFDIIKQVYDNKYAHMPFTEYFWTIRSMLLPLFNLLVQDIPKADIYHSVATGYAGIIASLGSALYNKPFLLTEHGIYSREREEEIIKADWVKGYLKDIWIDFFNLLGNCSYDCACKVVSLFEKNRQIEIDIGCDKEKTMIIHNGIDVNKYKDITQKQPDDEYINIGAIIRVVPIKDIKTMIEAFSYVKRQISNARFYIMGPIDEDPEYYEECQSLVDVLEVENIIFTGRVNIKDYLGKMDILVLTSISEGQPLAILEGLACKKPFVTTNVGSCKELLYGNDEDSYGLAGLVVPVMDYEEIGKAVVKLCINEELREQMGQNGYERVSNFYTHDMFIDQYDKLYNRLVEEWQE</sequence>
<dbReference type="Pfam" id="PF11997">
    <property type="entry name" value="DUF3492"/>
    <property type="match status" value="1"/>
</dbReference>
<dbReference type="Pfam" id="PF00534">
    <property type="entry name" value="Glycos_transf_1"/>
    <property type="match status" value="1"/>
</dbReference>
<protein>
    <submittedName>
        <fullName evidence="3">GT4 family glycosyltransferase PelF</fullName>
    </submittedName>
</protein>
<name>A0A8J8MF63_9FIRM</name>
<proteinExistence type="predicted"/>
<dbReference type="NCBIfam" id="NF038011">
    <property type="entry name" value="PelF"/>
    <property type="match status" value="1"/>
</dbReference>
<feature type="domain" description="Glycosyl transferase family 1" evidence="1">
    <location>
        <begin position="278"/>
        <end position="447"/>
    </location>
</feature>
<dbReference type="CDD" id="cd03813">
    <property type="entry name" value="GT4-like"/>
    <property type="match status" value="1"/>
</dbReference>
<feature type="domain" description="DUF3492" evidence="2">
    <location>
        <begin position="1"/>
        <end position="258"/>
    </location>
</feature>
<reference evidence="3 4" key="1">
    <citation type="submission" date="2020-07" db="EMBL/GenBank/DDBJ databases">
        <title>Vallitalea guaymasensis genome.</title>
        <authorList>
            <person name="Postec A."/>
        </authorList>
    </citation>
    <scope>NUCLEOTIDE SEQUENCE [LARGE SCALE GENOMIC DNA]</scope>
    <source>
        <strain evidence="3 4">Ra1766G1</strain>
    </source>
</reference>
<dbReference type="PANTHER" id="PTHR12526">
    <property type="entry name" value="GLYCOSYLTRANSFERASE"/>
    <property type="match status" value="1"/>
</dbReference>
<dbReference type="InterPro" id="IPR047691">
    <property type="entry name" value="PelF-like"/>
</dbReference>
<evidence type="ECO:0000259" key="1">
    <source>
        <dbReference type="Pfam" id="PF00534"/>
    </source>
</evidence>
<dbReference type="InterPro" id="IPR001296">
    <property type="entry name" value="Glyco_trans_1"/>
</dbReference>
<evidence type="ECO:0000313" key="4">
    <source>
        <dbReference type="Proteomes" id="UP000677305"/>
    </source>
</evidence>
<dbReference type="EMBL" id="CP058561">
    <property type="protein sequence ID" value="QUH31714.1"/>
    <property type="molecule type" value="Genomic_DNA"/>
</dbReference>
<dbReference type="GO" id="GO:0016757">
    <property type="term" value="F:glycosyltransferase activity"/>
    <property type="evidence" value="ECO:0007669"/>
    <property type="project" value="InterPro"/>
</dbReference>
<dbReference type="KEGG" id="vgu:HYG85_23400"/>
<dbReference type="Proteomes" id="UP000677305">
    <property type="component" value="Chromosome"/>
</dbReference>
<evidence type="ECO:0000259" key="2">
    <source>
        <dbReference type="Pfam" id="PF11997"/>
    </source>
</evidence>